<proteinExistence type="predicted"/>
<comment type="caution">
    <text evidence="2">The sequence shown here is derived from an EMBL/GenBank/DDBJ whole genome shotgun (WGS) entry which is preliminary data.</text>
</comment>
<evidence type="ECO:0000256" key="1">
    <source>
        <dbReference type="SAM" id="SignalP"/>
    </source>
</evidence>
<gene>
    <name evidence="2" type="ORF">BpHYR1_025453</name>
</gene>
<feature type="signal peptide" evidence="1">
    <location>
        <begin position="1"/>
        <end position="19"/>
    </location>
</feature>
<sequence length="65" mass="7389">MNIVIFFCSVLCVCVCVCGFGLTFSYCYFCCCCPNKQKWDITGWQPEFAVVANDIRCHRCSELVA</sequence>
<dbReference type="AlphaFoldDB" id="A0A3M7PZS9"/>
<dbReference type="Proteomes" id="UP000276133">
    <property type="component" value="Unassembled WGS sequence"/>
</dbReference>
<feature type="chain" id="PRO_5018121382" description="Secreted protein" evidence="1">
    <location>
        <begin position="20"/>
        <end position="65"/>
    </location>
</feature>
<evidence type="ECO:0000313" key="2">
    <source>
        <dbReference type="EMBL" id="RNA04630.1"/>
    </source>
</evidence>
<name>A0A3M7PZS9_BRAPC</name>
<reference evidence="2 3" key="1">
    <citation type="journal article" date="2018" name="Sci. Rep.">
        <title>Genomic signatures of local adaptation to the degree of environmental predictability in rotifers.</title>
        <authorList>
            <person name="Franch-Gras L."/>
            <person name="Hahn C."/>
            <person name="Garcia-Roger E.M."/>
            <person name="Carmona M.J."/>
            <person name="Serra M."/>
            <person name="Gomez A."/>
        </authorList>
    </citation>
    <scope>NUCLEOTIDE SEQUENCE [LARGE SCALE GENOMIC DNA]</scope>
    <source>
        <strain evidence="2">HYR1</strain>
    </source>
</reference>
<evidence type="ECO:0000313" key="3">
    <source>
        <dbReference type="Proteomes" id="UP000276133"/>
    </source>
</evidence>
<organism evidence="2 3">
    <name type="scientific">Brachionus plicatilis</name>
    <name type="common">Marine rotifer</name>
    <name type="synonym">Brachionus muelleri</name>
    <dbReference type="NCBI Taxonomy" id="10195"/>
    <lineage>
        <taxon>Eukaryota</taxon>
        <taxon>Metazoa</taxon>
        <taxon>Spiralia</taxon>
        <taxon>Gnathifera</taxon>
        <taxon>Rotifera</taxon>
        <taxon>Eurotatoria</taxon>
        <taxon>Monogononta</taxon>
        <taxon>Pseudotrocha</taxon>
        <taxon>Ploima</taxon>
        <taxon>Brachionidae</taxon>
        <taxon>Brachionus</taxon>
    </lineage>
</organism>
<accession>A0A3M7PZS9</accession>
<dbReference type="EMBL" id="REGN01008022">
    <property type="protein sequence ID" value="RNA04630.1"/>
    <property type="molecule type" value="Genomic_DNA"/>
</dbReference>
<evidence type="ECO:0008006" key="4">
    <source>
        <dbReference type="Google" id="ProtNLM"/>
    </source>
</evidence>
<keyword evidence="3" id="KW-1185">Reference proteome</keyword>
<protein>
    <recommendedName>
        <fullName evidence="4">Secreted protein</fullName>
    </recommendedName>
</protein>
<keyword evidence="1" id="KW-0732">Signal</keyword>